<keyword evidence="4 9" id="KW-0812">Transmembrane</keyword>
<dbReference type="Gene3D" id="3.40.50.300">
    <property type="entry name" value="P-loop containing nucleotide triphosphate hydrolases"/>
    <property type="match status" value="1"/>
</dbReference>
<dbReference type="CDD" id="cd03228">
    <property type="entry name" value="ABCC_MRP_Like"/>
    <property type="match status" value="1"/>
</dbReference>
<evidence type="ECO:0000256" key="4">
    <source>
        <dbReference type="ARBA" id="ARBA00022692"/>
    </source>
</evidence>
<comment type="subcellular location">
    <subcellularLocation>
        <location evidence="1">Cell membrane</location>
        <topology evidence="1">Multi-pass membrane protein</topology>
    </subcellularLocation>
</comment>
<dbReference type="PROSITE" id="PS50893">
    <property type="entry name" value="ABC_TRANSPORTER_2"/>
    <property type="match status" value="1"/>
</dbReference>
<evidence type="ECO:0000256" key="2">
    <source>
        <dbReference type="ARBA" id="ARBA00022448"/>
    </source>
</evidence>
<reference evidence="13" key="2">
    <citation type="submission" date="2011-02" db="EMBL/GenBank/DDBJ databases">
        <title>The complete genome of Syntrophobotulus glycolicus DSM 8271.</title>
        <authorList>
            <person name="Lucas S."/>
            <person name="Copeland A."/>
            <person name="Lapidus A."/>
            <person name="Bruce D."/>
            <person name="Goodwin L."/>
            <person name="Pitluck S."/>
            <person name="Kyrpides N."/>
            <person name="Mavromatis K."/>
            <person name="Pagani I."/>
            <person name="Ivanova N."/>
            <person name="Mikhailova N."/>
            <person name="Chertkov O."/>
            <person name="Held B."/>
            <person name="Detter J.C."/>
            <person name="Tapia R."/>
            <person name="Han C."/>
            <person name="Land M."/>
            <person name="Hauser L."/>
            <person name="Markowitz V."/>
            <person name="Cheng J.-F."/>
            <person name="Hugenholtz P."/>
            <person name="Woyke T."/>
            <person name="Wu D."/>
            <person name="Spring S."/>
            <person name="Schroeder M."/>
            <person name="Brambilla E."/>
            <person name="Klenk H.-P."/>
            <person name="Eisen J.A."/>
        </authorList>
    </citation>
    <scope>NUCLEOTIDE SEQUENCE [LARGE SCALE GENOMIC DNA]</scope>
    <source>
        <strain evidence="13">DSM 8271 / FlGlyR</strain>
    </source>
</reference>
<dbReference type="GO" id="GO:0016887">
    <property type="term" value="F:ATP hydrolysis activity"/>
    <property type="evidence" value="ECO:0007669"/>
    <property type="project" value="InterPro"/>
</dbReference>
<evidence type="ECO:0000256" key="5">
    <source>
        <dbReference type="ARBA" id="ARBA00022741"/>
    </source>
</evidence>
<dbReference type="InterPro" id="IPR027417">
    <property type="entry name" value="P-loop_NTPase"/>
</dbReference>
<dbReference type="OrthoDB" id="9762778at2"/>
<feature type="transmembrane region" description="Helical" evidence="9">
    <location>
        <begin position="34"/>
        <end position="54"/>
    </location>
</feature>
<reference evidence="12 13" key="1">
    <citation type="journal article" date="2011" name="Stand. Genomic Sci.">
        <title>Complete genome sequence of Syntrophobotulus glycolicus type strain (FlGlyR).</title>
        <authorList>
            <person name="Han C."/>
            <person name="Mwirichia R."/>
            <person name="Chertkov O."/>
            <person name="Held B."/>
            <person name="Lapidus A."/>
            <person name="Nolan M."/>
            <person name="Lucas S."/>
            <person name="Hammon N."/>
            <person name="Deshpande S."/>
            <person name="Cheng J.F."/>
            <person name="Tapia R."/>
            <person name="Goodwin L."/>
            <person name="Pitluck S."/>
            <person name="Huntemann M."/>
            <person name="Liolios K."/>
            <person name="Ivanova N."/>
            <person name="Pagani I."/>
            <person name="Mavromatis K."/>
            <person name="Ovchinikova G."/>
            <person name="Pati A."/>
            <person name="Chen A."/>
            <person name="Palaniappan K."/>
            <person name="Land M."/>
            <person name="Hauser L."/>
            <person name="Brambilla E.M."/>
            <person name="Rohde M."/>
            <person name="Spring S."/>
            <person name="Sikorski J."/>
            <person name="Goker M."/>
            <person name="Woyke T."/>
            <person name="Bristow J."/>
            <person name="Eisen J.A."/>
            <person name="Markowitz V."/>
            <person name="Hugenholtz P."/>
            <person name="Kyrpides N.C."/>
            <person name="Klenk H.P."/>
            <person name="Detter J.C."/>
        </authorList>
    </citation>
    <scope>NUCLEOTIDE SEQUENCE [LARGE SCALE GENOMIC DNA]</scope>
    <source>
        <strain evidence="13">DSM 8271 / FlGlyR</strain>
    </source>
</reference>
<dbReference type="GO" id="GO:0034040">
    <property type="term" value="F:ATPase-coupled lipid transmembrane transporter activity"/>
    <property type="evidence" value="ECO:0007669"/>
    <property type="project" value="TreeGrafter"/>
</dbReference>
<feature type="transmembrane region" description="Helical" evidence="9">
    <location>
        <begin position="140"/>
        <end position="164"/>
    </location>
</feature>
<dbReference type="KEGG" id="sgy:Sgly_1474"/>
<dbReference type="Gene3D" id="1.20.1560.10">
    <property type="entry name" value="ABC transporter type 1, transmembrane domain"/>
    <property type="match status" value="1"/>
</dbReference>
<accession>F0SWZ2</accession>
<dbReference type="InterPro" id="IPR017871">
    <property type="entry name" value="ABC_transporter-like_CS"/>
</dbReference>
<dbReference type="InterPro" id="IPR039421">
    <property type="entry name" value="Type_1_exporter"/>
</dbReference>
<evidence type="ECO:0000313" key="12">
    <source>
        <dbReference type="EMBL" id="ADY55775.1"/>
    </source>
</evidence>
<dbReference type="EMBL" id="CP002547">
    <property type="protein sequence ID" value="ADY55775.1"/>
    <property type="molecule type" value="Genomic_DNA"/>
</dbReference>
<proteinExistence type="predicted"/>
<dbReference type="PANTHER" id="PTHR24221">
    <property type="entry name" value="ATP-BINDING CASSETTE SUB-FAMILY B"/>
    <property type="match status" value="1"/>
</dbReference>
<dbReference type="FunFam" id="3.40.50.300:FF:000854">
    <property type="entry name" value="Multidrug ABC transporter ATP-binding protein"/>
    <property type="match status" value="1"/>
</dbReference>
<dbReference type="InterPro" id="IPR003439">
    <property type="entry name" value="ABC_transporter-like_ATP-bd"/>
</dbReference>
<dbReference type="InterPro" id="IPR003593">
    <property type="entry name" value="AAA+_ATPase"/>
</dbReference>
<feature type="transmembrane region" description="Helical" evidence="9">
    <location>
        <begin position="170"/>
        <end position="188"/>
    </location>
</feature>
<dbReference type="GO" id="GO:0005886">
    <property type="term" value="C:plasma membrane"/>
    <property type="evidence" value="ECO:0007669"/>
    <property type="project" value="UniProtKB-SubCell"/>
</dbReference>
<keyword evidence="12" id="KW-0378">Hydrolase</keyword>
<dbReference type="InterPro" id="IPR036640">
    <property type="entry name" value="ABC1_TM_sf"/>
</dbReference>
<feature type="domain" description="ABC transmembrane type-1" evidence="11">
    <location>
        <begin position="30"/>
        <end position="313"/>
    </location>
</feature>
<dbReference type="RefSeq" id="WP_013624645.1">
    <property type="nucleotide sequence ID" value="NC_015172.1"/>
</dbReference>
<feature type="transmembrane region" description="Helical" evidence="9">
    <location>
        <begin position="284"/>
        <end position="304"/>
    </location>
</feature>
<keyword evidence="6" id="KW-0067">ATP-binding</keyword>
<evidence type="ECO:0000256" key="8">
    <source>
        <dbReference type="ARBA" id="ARBA00023136"/>
    </source>
</evidence>
<keyword evidence="13" id="KW-1185">Reference proteome</keyword>
<dbReference type="PROSITE" id="PS50929">
    <property type="entry name" value="ABC_TM1F"/>
    <property type="match status" value="1"/>
</dbReference>
<gene>
    <name evidence="12" type="ordered locus">Sgly_1474</name>
</gene>
<sequence length="590" mass="64781">MKTSDSKQLKPVTVPRRLLPLVGKAKKYIALTVLFRWLELVGSVGAVTALAFLLQHGWEQTLFAGLLFPWLTLFAGAVLLRFLCVWLGTEFSQRAAVQVKKTLRSRIYAKLLKTGLSYREKTSTAALLQMAVDGVEQLQVYLGGYVPQFCHSLLAPVTLFFLLAFLNLKVALLLLLGVPLIPLAMFGVQKGARRLMRAYWGTYTDLGQGFLESLQGLTTLKIYGADQARHDQMNAAAEGFRRITMKVLRMQLASVTLMDLIAYGWTALGIIVALTEVAKGRMPLWSGICVILLSSEFFLPLRLLGSFFHSSMNGIAAAEKMFALLDLAEPAEKAGELDRFDIRLAACGFSYVKGRETLRKISLEIPAGSFAAIVGESGSGKSTLAGILAGVHRNYTGSIRIGGREFDGISPESLRRRIVLVEHNAHIFKGTVADNLRMGRPEASLQEMAAVLKRVRLYDFVMAQGGLAMPLREQGANLSGGQRQRLALARALLHGGDIYILDEATSNMDAESEESVLRVIETMAGEKTVILITHRMAAAARAERIFVLRDGVLTGQGGHTTLYRQNAYYAGLYDGQQGIENFAEAREVFV</sequence>
<dbReference type="HOGENOM" id="CLU_000604_84_9_9"/>
<evidence type="ECO:0000259" key="10">
    <source>
        <dbReference type="PROSITE" id="PS50893"/>
    </source>
</evidence>
<name>F0SWZ2_SYNGF</name>
<keyword evidence="5" id="KW-0547">Nucleotide-binding</keyword>
<dbReference type="GO" id="GO:0140359">
    <property type="term" value="F:ABC-type transporter activity"/>
    <property type="evidence" value="ECO:0007669"/>
    <property type="project" value="InterPro"/>
</dbReference>
<dbReference type="InterPro" id="IPR011527">
    <property type="entry name" value="ABC1_TM_dom"/>
</dbReference>
<dbReference type="SUPFAM" id="SSF90123">
    <property type="entry name" value="ABC transporter transmembrane region"/>
    <property type="match status" value="1"/>
</dbReference>
<keyword evidence="7 9" id="KW-1133">Transmembrane helix</keyword>
<evidence type="ECO:0000256" key="6">
    <source>
        <dbReference type="ARBA" id="ARBA00022840"/>
    </source>
</evidence>
<keyword evidence="3" id="KW-1003">Cell membrane</keyword>
<keyword evidence="2" id="KW-0813">Transport</keyword>
<dbReference type="eggNOG" id="COG4988">
    <property type="taxonomic scope" value="Bacteria"/>
</dbReference>
<feature type="transmembrane region" description="Helical" evidence="9">
    <location>
        <begin position="66"/>
        <end position="88"/>
    </location>
</feature>
<evidence type="ECO:0000313" key="13">
    <source>
        <dbReference type="Proteomes" id="UP000007488"/>
    </source>
</evidence>
<evidence type="ECO:0000256" key="3">
    <source>
        <dbReference type="ARBA" id="ARBA00022475"/>
    </source>
</evidence>
<evidence type="ECO:0000256" key="7">
    <source>
        <dbReference type="ARBA" id="ARBA00022989"/>
    </source>
</evidence>
<dbReference type="SUPFAM" id="SSF52540">
    <property type="entry name" value="P-loop containing nucleoside triphosphate hydrolases"/>
    <property type="match status" value="1"/>
</dbReference>
<evidence type="ECO:0000256" key="1">
    <source>
        <dbReference type="ARBA" id="ARBA00004651"/>
    </source>
</evidence>
<evidence type="ECO:0000259" key="11">
    <source>
        <dbReference type="PROSITE" id="PS50929"/>
    </source>
</evidence>
<protein>
    <submittedName>
        <fullName evidence="12">Xenobiotic-transporting ATPase</fullName>
        <ecNumber evidence="12">3.6.3.44</ecNumber>
    </submittedName>
</protein>
<keyword evidence="8 9" id="KW-0472">Membrane</keyword>
<organism evidence="12 13">
    <name type="scientific">Syntrophobotulus glycolicus (strain DSM 8271 / FlGlyR)</name>
    <dbReference type="NCBI Taxonomy" id="645991"/>
    <lineage>
        <taxon>Bacteria</taxon>
        <taxon>Bacillati</taxon>
        <taxon>Bacillota</taxon>
        <taxon>Clostridia</taxon>
        <taxon>Eubacteriales</taxon>
        <taxon>Desulfitobacteriaceae</taxon>
        <taxon>Syntrophobotulus</taxon>
    </lineage>
</organism>
<feature type="domain" description="ABC transporter" evidence="10">
    <location>
        <begin position="342"/>
        <end position="575"/>
    </location>
</feature>
<dbReference type="PROSITE" id="PS00211">
    <property type="entry name" value="ABC_TRANSPORTER_1"/>
    <property type="match status" value="1"/>
</dbReference>
<dbReference type="GO" id="GO:0005524">
    <property type="term" value="F:ATP binding"/>
    <property type="evidence" value="ECO:0007669"/>
    <property type="project" value="UniProtKB-KW"/>
</dbReference>
<dbReference type="EC" id="3.6.3.44" evidence="12"/>
<dbReference type="SMART" id="SM00382">
    <property type="entry name" value="AAA"/>
    <property type="match status" value="1"/>
</dbReference>
<feature type="transmembrane region" description="Helical" evidence="9">
    <location>
        <begin position="252"/>
        <end position="272"/>
    </location>
</feature>
<dbReference type="Pfam" id="PF00005">
    <property type="entry name" value="ABC_tran"/>
    <property type="match status" value="1"/>
</dbReference>
<dbReference type="Proteomes" id="UP000007488">
    <property type="component" value="Chromosome"/>
</dbReference>
<dbReference type="STRING" id="645991.Sgly_1474"/>
<evidence type="ECO:0000256" key="9">
    <source>
        <dbReference type="SAM" id="Phobius"/>
    </source>
</evidence>
<dbReference type="AlphaFoldDB" id="F0SWZ2"/>
<dbReference type="PANTHER" id="PTHR24221:SF654">
    <property type="entry name" value="ATP-BINDING CASSETTE SUB-FAMILY B MEMBER 6"/>
    <property type="match status" value="1"/>
</dbReference>
<dbReference type="Pfam" id="PF00664">
    <property type="entry name" value="ABC_membrane"/>
    <property type="match status" value="1"/>
</dbReference>